<dbReference type="InterPro" id="IPR001320">
    <property type="entry name" value="Iontro_rcpt_C"/>
</dbReference>
<feature type="domain" description="Ionotropic glutamate receptor C-terminal" evidence="10">
    <location>
        <begin position="209"/>
        <end position="486"/>
    </location>
</feature>
<organism evidence="11 12">
    <name type="scientific">Daphnia magna</name>
    <dbReference type="NCBI Taxonomy" id="35525"/>
    <lineage>
        <taxon>Eukaryota</taxon>
        <taxon>Metazoa</taxon>
        <taxon>Ecdysozoa</taxon>
        <taxon>Arthropoda</taxon>
        <taxon>Crustacea</taxon>
        <taxon>Branchiopoda</taxon>
        <taxon>Diplostraca</taxon>
        <taxon>Cladocera</taxon>
        <taxon>Anomopoda</taxon>
        <taxon>Daphniidae</taxon>
        <taxon>Daphnia</taxon>
    </lineage>
</organism>
<proteinExistence type="inferred from homology"/>
<dbReference type="SUPFAM" id="SSF53850">
    <property type="entry name" value="Periplasmic binding protein-like II"/>
    <property type="match status" value="1"/>
</dbReference>
<feature type="transmembrane region" description="Helical" evidence="9">
    <location>
        <begin position="275"/>
        <end position="299"/>
    </location>
</feature>
<evidence type="ECO:0000256" key="6">
    <source>
        <dbReference type="ARBA" id="ARBA00023136"/>
    </source>
</evidence>
<evidence type="ECO:0000256" key="5">
    <source>
        <dbReference type="ARBA" id="ARBA00022989"/>
    </source>
</evidence>
<evidence type="ECO:0000313" key="11">
    <source>
        <dbReference type="EMBL" id="KAK4006043.1"/>
    </source>
</evidence>
<keyword evidence="6 9" id="KW-0472">Membrane</keyword>
<dbReference type="PANTHER" id="PTHR42643:SF24">
    <property type="entry name" value="IONOTROPIC RECEPTOR 60A"/>
    <property type="match status" value="1"/>
</dbReference>
<feature type="transmembrane region" description="Helical" evidence="9">
    <location>
        <begin position="208"/>
        <end position="231"/>
    </location>
</feature>
<gene>
    <name evidence="11" type="ORF">OUZ56_011175</name>
</gene>
<keyword evidence="7" id="KW-0675">Receptor</keyword>
<dbReference type="Gene3D" id="1.10.287.70">
    <property type="match status" value="1"/>
</dbReference>
<reference evidence="11 12" key="1">
    <citation type="journal article" date="2023" name="Nucleic Acids Res.">
        <title>The hologenome of Daphnia magna reveals possible DNA methylation and microbiome-mediated evolution of the host genome.</title>
        <authorList>
            <person name="Chaturvedi A."/>
            <person name="Li X."/>
            <person name="Dhandapani V."/>
            <person name="Marshall H."/>
            <person name="Kissane S."/>
            <person name="Cuenca-Cambronero M."/>
            <person name="Asole G."/>
            <person name="Calvet F."/>
            <person name="Ruiz-Romero M."/>
            <person name="Marangio P."/>
            <person name="Guigo R."/>
            <person name="Rago D."/>
            <person name="Mirbahai L."/>
            <person name="Eastwood N."/>
            <person name="Colbourne J.K."/>
            <person name="Zhou J."/>
            <person name="Mallon E."/>
            <person name="Orsini L."/>
        </authorList>
    </citation>
    <scope>NUCLEOTIDE SEQUENCE [LARGE SCALE GENOMIC DNA]</scope>
    <source>
        <strain evidence="11">LRV0_1</strain>
    </source>
</reference>
<evidence type="ECO:0000256" key="1">
    <source>
        <dbReference type="ARBA" id="ARBA00004651"/>
    </source>
</evidence>
<evidence type="ECO:0000256" key="3">
    <source>
        <dbReference type="ARBA" id="ARBA00022475"/>
    </source>
</evidence>
<dbReference type="EMBL" id="JAOYFB010000002">
    <property type="protein sequence ID" value="KAK4006043.1"/>
    <property type="molecule type" value="Genomic_DNA"/>
</dbReference>
<accession>A0ABQ9YZH1</accession>
<evidence type="ECO:0000256" key="7">
    <source>
        <dbReference type="ARBA" id="ARBA00023170"/>
    </source>
</evidence>
<name>A0ABQ9YZH1_9CRUS</name>
<comment type="caution">
    <text evidence="11">The sequence shown here is derived from an EMBL/GenBank/DDBJ whole genome shotgun (WGS) entry which is preliminary data.</text>
</comment>
<comment type="similarity">
    <text evidence="2">Belongs to the glutamate-gated ion channel (TC 1.A.10.1) family.</text>
</comment>
<protein>
    <recommendedName>
        <fullName evidence="10">Ionotropic glutamate receptor C-terminal domain-containing protein</fullName>
    </recommendedName>
</protein>
<dbReference type="PANTHER" id="PTHR42643">
    <property type="entry name" value="IONOTROPIC RECEPTOR 20A-RELATED"/>
    <property type="match status" value="1"/>
</dbReference>
<dbReference type="Proteomes" id="UP001234178">
    <property type="component" value="Unassembled WGS sequence"/>
</dbReference>
<comment type="subcellular location">
    <subcellularLocation>
        <location evidence="1">Cell membrane</location>
        <topology evidence="1">Multi-pass membrane protein</topology>
    </subcellularLocation>
</comment>
<evidence type="ECO:0000259" key="10">
    <source>
        <dbReference type="Pfam" id="PF00060"/>
    </source>
</evidence>
<sequence>MVVQYGVYYTHGHICAYMQTDCVISKRQWISVETMCHSRAGSQDDKGKNTQRSRTPLVDNHALLPLCQPTSVMKTDVTPLQKDHLVVMAVEFSISVKVHRNSTGHLIRLEGVAPLMLDWLSVRYNFDYSVLDSNATSLEDSGPHLPGLISYAVKGECDVILAVMVHSQNRLKKLELVHPWFYAEIAILLPVPEVLNNVNAVIKPFQPWVWVALGAASTAFIVTLLCLNRYLKRVKQSIQPSDILATESIYMYVVATLLNQGGYISSKLTPIRLVVGAWCLLTLVLLNVYNGVLTSYLMVTPYSLPLMDSTEDAAYDPNVRPVLVKNQAGDILFSTADKGLFKALGDKLRANPKLRCNSSRQCVQMVTSLPHQHAYIEDFLALKEIIKDEYNRTGQCKTTIMKVGEASRPTGWALRKRSTYSEKFNRGMLVLREIGLISQWEKQFEANSRPCFDEDQNYRNDKNKKKPLARLSLANLTGAFAALGTGVLVSFLAFLIELLVARVTKKTFAAI</sequence>
<evidence type="ECO:0000256" key="8">
    <source>
        <dbReference type="ARBA" id="ARBA00023180"/>
    </source>
</evidence>
<keyword evidence="4 9" id="KW-0812">Transmembrane</keyword>
<keyword evidence="5 9" id="KW-1133">Transmembrane helix</keyword>
<evidence type="ECO:0000313" key="12">
    <source>
        <dbReference type="Proteomes" id="UP001234178"/>
    </source>
</evidence>
<evidence type="ECO:0000256" key="2">
    <source>
        <dbReference type="ARBA" id="ARBA00008685"/>
    </source>
</evidence>
<evidence type="ECO:0000256" key="4">
    <source>
        <dbReference type="ARBA" id="ARBA00022692"/>
    </source>
</evidence>
<dbReference type="InterPro" id="IPR052192">
    <property type="entry name" value="Insect_Ionotropic_Sensory_Rcpt"/>
</dbReference>
<dbReference type="Pfam" id="PF00060">
    <property type="entry name" value="Lig_chan"/>
    <property type="match status" value="1"/>
</dbReference>
<keyword evidence="3" id="KW-1003">Cell membrane</keyword>
<feature type="transmembrane region" description="Helical" evidence="9">
    <location>
        <begin position="473"/>
        <end position="496"/>
    </location>
</feature>
<evidence type="ECO:0000256" key="9">
    <source>
        <dbReference type="SAM" id="Phobius"/>
    </source>
</evidence>
<keyword evidence="12" id="KW-1185">Reference proteome</keyword>
<keyword evidence="8" id="KW-0325">Glycoprotein</keyword>